<accession>A0ABQ2LBN3</accession>
<evidence type="ECO:0000256" key="1">
    <source>
        <dbReference type="ARBA" id="ARBA00022527"/>
    </source>
</evidence>
<name>A0ABQ2LBN3_9PROT</name>
<keyword evidence="1 5" id="KW-0723">Serine/threonine-protein kinase</keyword>
<proteinExistence type="inferred from homology"/>
<dbReference type="PANTHER" id="PTHR31756:SF3">
    <property type="entry name" value="PYRUVATE, PHOSPHATE DIKINASE REGULATORY PROTEIN 1, CHLOROPLASTIC"/>
    <property type="match status" value="1"/>
</dbReference>
<evidence type="ECO:0000256" key="4">
    <source>
        <dbReference type="ARBA" id="ARBA00022777"/>
    </source>
</evidence>
<dbReference type="PANTHER" id="PTHR31756">
    <property type="entry name" value="PYRUVATE, PHOSPHATE DIKINASE REGULATORY PROTEIN 1, CHLOROPLASTIC"/>
    <property type="match status" value="1"/>
</dbReference>
<keyword evidence="2 5" id="KW-0808">Transferase</keyword>
<comment type="caution">
    <text evidence="6">The sequence shown here is derived from an EMBL/GenBank/DDBJ whole genome shotgun (WGS) entry which is preliminary data.</text>
</comment>
<comment type="catalytic activity">
    <reaction evidence="5">
        <text>N(tele)-phospho-L-histidyl/L-threonyl-[pyruvate, phosphate dikinase] + ADP = N(tele)-phospho-L-histidyl/O-phospho-L-threonyl-[pyruvate, phosphate dikinase] + AMP + H(+)</text>
        <dbReference type="Rhea" id="RHEA:43692"/>
        <dbReference type="Rhea" id="RHEA-COMP:10650"/>
        <dbReference type="Rhea" id="RHEA-COMP:10651"/>
        <dbReference type="ChEBI" id="CHEBI:15378"/>
        <dbReference type="ChEBI" id="CHEBI:30013"/>
        <dbReference type="ChEBI" id="CHEBI:61977"/>
        <dbReference type="ChEBI" id="CHEBI:83586"/>
        <dbReference type="ChEBI" id="CHEBI:456215"/>
        <dbReference type="ChEBI" id="CHEBI:456216"/>
        <dbReference type="EC" id="2.7.11.32"/>
    </reaction>
</comment>
<keyword evidence="6" id="KW-0670">Pyruvate</keyword>
<keyword evidence="4 5" id="KW-0418">Kinase</keyword>
<evidence type="ECO:0000313" key="7">
    <source>
        <dbReference type="Proteomes" id="UP000602381"/>
    </source>
</evidence>
<dbReference type="InterPro" id="IPR026565">
    <property type="entry name" value="PPDK_reg"/>
</dbReference>
<feature type="binding site" evidence="5">
    <location>
        <begin position="158"/>
        <end position="165"/>
    </location>
    <ligand>
        <name>ADP</name>
        <dbReference type="ChEBI" id="CHEBI:456216"/>
    </ligand>
</feature>
<dbReference type="HAMAP" id="MF_00921">
    <property type="entry name" value="PDRP"/>
    <property type="match status" value="1"/>
</dbReference>
<dbReference type="EMBL" id="BMOV01000002">
    <property type="protein sequence ID" value="GGO07589.1"/>
    <property type="molecule type" value="Genomic_DNA"/>
</dbReference>
<dbReference type="InterPro" id="IPR005177">
    <property type="entry name" value="Kinase-pyrophosphorylase"/>
</dbReference>
<keyword evidence="7" id="KW-1185">Reference proteome</keyword>
<dbReference type="Pfam" id="PF03618">
    <property type="entry name" value="Kinase-PPPase"/>
    <property type="match status" value="1"/>
</dbReference>
<dbReference type="NCBIfam" id="NF003742">
    <property type="entry name" value="PRK05339.1"/>
    <property type="match status" value="1"/>
</dbReference>
<evidence type="ECO:0000256" key="2">
    <source>
        <dbReference type="ARBA" id="ARBA00022679"/>
    </source>
</evidence>
<organism evidence="6 7">
    <name type="scientific">Iodidimonas muriae</name>
    <dbReference type="NCBI Taxonomy" id="261467"/>
    <lineage>
        <taxon>Bacteria</taxon>
        <taxon>Pseudomonadati</taxon>
        <taxon>Pseudomonadota</taxon>
        <taxon>Alphaproteobacteria</taxon>
        <taxon>Iodidimonadales</taxon>
        <taxon>Iodidimonadaceae</taxon>
        <taxon>Iodidimonas</taxon>
    </lineage>
</organism>
<dbReference type="Proteomes" id="UP000602381">
    <property type="component" value="Unassembled WGS sequence"/>
</dbReference>
<reference evidence="7" key="1">
    <citation type="journal article" date="2019" name="Int. J. Syst. Evol. Microbiol.">
        <title>The Global Catalogue of Microorganisms (GCM) 10K type strain sequencing project: providing services to taxonomists for standard genome sequencing and annotation.</title>
        <authorList>
            <consortium name="The Broad Institute Genomics Platform"/>
            <consortium name="The Broad Institute Genome Sequencing Center for Infectious Disease"/>
            <person name="Wu L."/>
            <person name="Ma J."/>
        </authorList>
    </citation>
    <scope>NUCLEOTIDE SEQUENCE [LARGE SCALE GENOMIC DNA]</scope>
    <source>
        <strain evidence="7">JCM 17843</strain>
    </source>
</reference>
<evidence type="ECO:0000256" key="5">
    <source>
        <dbReference type="HAMAP-Rule" id="MF_00921"/>
    </source>
</evidence>
<evidence type="ECO:0000256" key="3">
    <source>
        <dbReference type="ARBA" id="ARBA00022741"/>
    </source>
</evidence>
<comment type="function">
    <text evidence="5">Bifunctional serine/threonine kinase and phosphorylase involved in the regulation of the pyruvate, phosphate dikinase (PPDK) by catalyzing its phosphorylation/dephosphorylation.</text>
</comment>
<comment type="similarity">
    <text evidence="5">Belongs to the pyruvate, phosphate/water dikinase regulatory protein family. PDRP subfamily.</text>
</comment>
<sequence length="285" mass="31742">MTLGTAMSDLQRFHLHLVSDSTGETLEAMAKAALVQFENVRAEKHMWPMVRTPRQMERIMEFVEDRPGLVMYTLVNEDIRRELTRRCAALNIPHVSVLDPVIESLGQFLGARSRGLPGRQHEMDRHYFDRIDALHFTMAHDDGQLATGLMSADIILVGVSRTSKTPTSIYLANKGFKTANVPFVPNAPLPPELEGPLDALVVGLTASPDRLVQVRTNRLRTIKEAPSTSYVDMQAIKEEVLACRRLCSAHQWPVIDVTRRSIEETAAAVLRLHSAREAGLSDGGK</sequence>
<dbReference type="EC" id="2.7.11.32" evidence="5"/>
<gene>
    <name evidence="6" type="ORF">GCM10007972_07150</name>
</gene>
<keyword evidence="3 5" id="KW-0547">Nucleotide-binding</keyword>
<protein>
    <recommendedName>
        <fullName evidence="5">Putative pyruvate, phosphate dikinase regulatory protein</fullName>
        <shortName evidence="5">PPDK regulatory protein</shortName>
        <ecNumber evidence="5">2.7.11.32</ecNumber>
        <ecNumber evidence="5">2.7.4.27</ecNumber>
    </recommendedName>
</protein>
<comment type="catalytic activity">
    <reaction evidence="5">
        <text>N(tele)-phospho-L-histidyl/O-phospho-L-threonyl-[pyruvate, phosphate dikinase] + phosphate + H(+) = N(tele)-phospho-L-histidyl/L-threonyl-[pyruvate, phosphate dikinase] + diphosphate</text>
        <dbReference type="Rhea" id="RHEA:43696"/>
        <dbReference type="Rhea" id="RHEA-COMP:10650"/>
        <dbReference type="Rhea" id="RHEA-COMP:10651"/>
        <dbReference type="ChEBI" id="CHEBI:15378"/>
        <dbReference type="ChEBI" id="CHEBI:30013"/>
        <dbReference type="ChEBI" id="CHEBI:33019"/>
        <dbReference type="ChEBI" id="CHEBI:43474"/>
        <dbReference type="ChEBI" id="CHEBI:61977"/>
        <dbReference type="ChEBI" id="CHEBI:83586"/>
        <dbReference type="EC" id="2.7.4.27"/>
    </reaction>
</comment>
<dbReference type="EC" id="2.7.4.27" evidence="5"/>
<evidence type="ECO:0000313" key="6">
    <source>
        <dbReference type="EMBL" id="GGO07589.1"/>
    </source>
</evidence>